<dbReference type="PANTHER" id="PTHR10353:SF36">
    <property type="entry name" value="LP05116P"/>
    <property type="match status" value="1"/>
</dbReference>
<organism evidence="5 6">
    <name type="scientific">Phytophthora pseudosyringae</name>
    <dbReference type="NCBI Taxonomy" id="221518"/>
    <lineage>
        <taxon>Eukaryota</taxon>
        <taxon>Sar</taxon>
        <taxon>Stramenopiles</taxon>
        <taxon>Oomycota</taxon>
        <taxon>Peronosporomycetes</taxon>
        <taxon>Peronosporales</taxon>
        <taxon>Peronosporaceae</taxon>
        <taxon>Phytophthora</taxon>
    </lineage>
</organism>
<keyword evidence="6" id="KW-1185">Reference proteome</keyword>
<keyword evidence="2" id="KW-0378">Hydrolase</keyword>
<keyword evidence="3" id="KW-0326">Glycosidase</keyword>
<reference evidence="5" key="1">
    <citation type="submission" date="2021-02" db="EMBL/GenBank/DDBJ databases">
        <authorList>
            <person name="Palmer J.M."/>
        </authorList>
    </citation>
    <scope>NUCLEOTIDE SEQUENCE</scope>
    <source>
        <strain evidence="5">SCRP734</strain>
    </source>
</reference>
<dbReference type="PANTHER" id="PTHR10353">
    <property type="entry name" value="GLYCOSYL HYDROLASE"/>
    <property type="match status" value="1"/>
</dbReference>
<evidence type="ECO:0000256" key="4">
    <source>
        <dbReference type="RuleBase" id="RU003690"/>
    </source>
</evidence>
<accession>A0A8T1W9G8</accession>
<dbReference type="EMBL" id="JAGDFM010000053">
    <property type="protein sequence ID" value="KAG7388830.1"/>
    <property type="molecule type" value="Genomic_DNA"/>
</dbReference>
<name>A0A8T1W9G8_9STRA</name>
<dbReference type="AlphaFoldDB" id="A0A8T1W9G8"/>
<protein>
    <submittedName>
        <fullName evidence="5">Uncharacterized protein</fullName>
    </submittedName>
</protein>
<dbReference type="Proteomes" id="UP000694044">
    <property type="component" value="Unassembled WGS sequence"/>
</dbReference>
<evidence type="ECO:0000256" key="1">
    <source>
        <dbReference type="ARBA" id="ARBA00010838"/>
    </source>
</evidence>
<dbReference type="OrthoDB" id="65569at2759"/>
<sequence>MSNHFVEYSTLLYHEFGDKLDFWTTSNEPLSFVVYGYNTGLHAPGFHDSPTLVYEVAHNVLLSHGYAVKTFRELKSSGVIQPKARIGIVRNANQFYPVDATMSRLQNVR</sequence>
<gene>
    <name evidence="5" type="ORF">PHYPSEUDO_011664</name>
</gene>
<comment type="similarity">
    <text evidence="1 4">Belongs to the glycosyl hydrolase 1 family.</text>
</comment>
<dbReference type="Pfam" id="PF00232">
    <property type="entry name" value="Glyco_hydro_1"/>
    <property type="match status" value="1"/>
</dbReference>
<evidence type="ECO:0000256" key="3">
    <source>
        <dbReference type="ARBA" id="ARBA00023295"/>
    </source>
</evidence>
<dbReference type="GO" id="GO:0005975">
    <property type="term" value="P:carbohydrate metabolic process"/>
    <property type="evidence" value="ECO:0007669"/>
    <property type="project" value="InterPro"/>
</dbReference>
<dbReference type="GO" id="GO:0008422">
    <property type="term" value="F:beta-glucosidase activity"/>
    <property type="evidence" value="ECO:0007669"/>
    <property type="project" value="TreeGrafter"/>
</dbReference>
<evidence type="ECO:0000256" key="2">
    <source>
        <dbReference type="ARBA" id="ARBA00022801"/>
    </source>
</evidence>
<proteinExistence type="inferred from homology"/>
<comment type="caution">
    <text evidence="5">The sequence shown here is derived from an EMBL/GenBank/DDBJ whole genome shotgun (WGS) entry which is preliminary data.</text>
</comment>
<dbReference type="InterPro" id="IPR001360">
    <property type="entry name" value="Glyco_hydro_1"/>
</dbReference>
<evidence type="ECO:0000313" key="5">
    <source>
        <dbReference type="EMBL" id="KAG7388830.1"/>
    </source>
</evidence>
<evidence type="ECO:0000313" key="6">
    <source>
        <dbReference type="Proteomes" id="UP000694044"/>
    </source>
</evidence>